<dbReference type="PROSITE" id="PS51355">
    <property type="entry name" value="GLUTATHIONE_PEROXID_3"/>
    <property type="match status" value="1"/>
</dbReference>
<dbReference type="CDD" id="cd00340">
    <property type="entry name" value="GSH_Peroxidase"/>
    <property type="match status" value="1"/>
</dbReference>
<dbReference type="PIRSF" id="PIRSF000303">
    <property type="entry name" value="Glutathion_perox"/>
    <property type="match status" value="1"/>
</dbReference>
<dbReference type="PANTHER" id="PTHR11592">
    <property type="entry name" value="GLUTATHIONE PEROXIDASE"/>
    <property type="match status" value="1"/>
</dbReference>
<evidence type="ECO:0000256" key="4">
    <source>
        <dbReference type="PIRSR" id="PIRSR000303-1"/>
    </source>
</evidence>
<name>A0A2S5IUG4_9MICC</name>
<keyword evidence="3 5" id="KW-0560">Oxidoreductase</keyword>
<dbReference type="GO" id="GO:0034599">
    <property type="term" value="P:cellular response to oxidative stress"/>
    <property type="evidence" value="ECO:0007669"/>
    <property type="project" value="TreeGrafter"/>
</dbReference>
<dbReference type="InterPro" id="IPR029759">
    <property type="entry name" value="GPX_AS"/>
</dbReference>
<dbReference type="InterPro" id="IPR036249">
    <property type="entry name" value="Thioredoxin-like_sf"/>
</dbReference>
<dbReference type="Pfam" id="PF00255">
    <property type="entry name" value="GSHPx"/>
    <property type="match status" value="1"/>
</dbReference>
<organism evidence="6 7">
    <name type="scientific">Arthrobacter pityocampae</name>
    <dbReference type="NCBI Taxonomy" id="547334"/>
    <lineage>
        <taxon>Bacteria</taxon>
        <taxon>Bacillati</taxon>
        <taxon>Actinomycetota</taxon>
        <taxon>Actinomycetes</taxon>
        <taxon>Micrococcales</taxon>
        <taxon>Micrococcaceae</taxon>
        <taxon>Arthrobacter</taxon>
    </lineage>
</organism>
<dbReference type="AlphaFoldDB" id="A0A2S5IUG4"/>
<dbReference type="EMBL" id="PRKW01000006">
    <property type="protein sequence ID" value="PPB48203.1"/>
    <property type="molecule type" value="Genomic_DNA"/>
</dbReference>
<dbReference type="PROSITE" id="PS00460">
    <property type="entry name" value="GLUTATHIONE_PEROXID_1"/>
    <property type="match status" value="1"/>
</dbReference>
<dbReference type="GO" id="GO:0004601">
    <property type="term" value="F:peroxidase activity"/>
    <property type="evidence" value="ECO:0007669"/>
    <property type="project" value="UniProtKB-KW"/>
</dbReference>
<dbReference type="SUPFAM" id="SSF52833">
    <property type="entry name" value="Thioredoxin-like"/>
    <property type="match status" value="1"/>
</dbReference>
<evidence type="ECO:0000256" key="1">
    <source>
        <dbReference type="ARBA" id="ARBA00006926"/>
    </source>
</evidence>
<dbReference type="PRINTS" id="PR01011">
    <property type="entry name" value="GLUTPROXDASE"/>
</dbReference>
<feature type="active site" evidence="4">
    <location>
        <position position="38"/>
    </location>
</feature>
<accession>A0A2S5IUG4</accession>
<dbReference type="RefSeq" id="WP_104122369.1">
    <property type="nucleotide sequence ID" value="NZ_PRKW01000006.1"/>
</dbReference>
<reference evidence="6 7" key="1">
    <citation type="journal article" date="2014" name="Int. J. Syst. Evol. Microbiol.">
        <title>Arthrobacter pityocampae sp. nov., isolated from Thaumetopoea pityocampa (Lep., Thaumetopoeidae).</title>
        <authorList>
            <person name="Ince I.A."/>
            <person name="Demirbag Z."/>
            <person name="Kati H."/>
        </authorList>
    </citation>
    <scope>NUCLEOTIDE SEQUENCE [LARGE SCALE GENOMIC DNA]</scope>
    <source>
        <strain evidence="6 7">Tp2</strain>
    </source>
</reference>
<evidence type="ECO:0000313" key="6">
    <source>
        <dbReference type="EMBL" id="PPB48203.1"/>
    </source>
</evidence>
<evidence type="ECO:0000256" key="5">
    <source>
        <dbReference type="RuleBase" id="RU000499"/>
    </source>
</evidence>
<dbReference type="InterPro" id="IPR000889">
    <property type="entry name" value="Glutathione_peroxidase"/>
</dbReference>
<proteinExistence type="inferred from homology"/>
<evidence type="ECO:0000313" key="7">
    <source>
        <dbReference type="Proteomes" id="UP000239297"/>
    </source>
</evidence>
<sequence length="167" mass="18041">MPSSALYGIDLTMTDGSTKSFGEFRGHPVLVVNVASKCGFTPQYAGLEALYGRYAEEGLVVLGMPCNQFMGQEPGNDGEIAAFCSRTFGVTFPLMAKGDVRGKDQHPLYRQLTTFRTGLLPGLVKWNFEKFLVSRDGEVVARFAPTVEPDAPEVIAAIEDALAQDAA</sequence>
<comment type="caution">
    <text evidence="6">The sequence shown here is derived from an EMBL/GenBank/DDBJ whole genome shotgun (WGS) entry which is preliminary data.</text>
</comment>
<dbReference type="Gene3D" id="3.40.30.10">
    <property type="entry name" value="Glutaredoxin"/>
    <property type="match status" value="1"/>
</dbReference>
<keyword evidence="7" id="KW-1185">Reference proteome</keyword>
<evidence type="ECO:0000256" key="2">
    <source>
        <dbReference type="ARBA" id="ARBA00022559"/>
    </source>
</evidence>
<dbReference type="FunFam" id="3.40.30.10:FF:000010">
    <property type="entry name" value="Glutathione peroxidase"/>
    <property type="match status" value="1"/>
</dbReference>
<comment type="similarity">
    <text evidence="1 5">Belongs to the glutathione peroxidase family.</text>
</comment>
<dbReference type="PANTHER" id="PTHR11592:SF40">
    <property type="entry name" value="THIOREDOXIN_GLUTATHIONE PEROXIDASE BTUE"/>
    <property type="match status" value="1"/>
</dbReference>
<keyword evidence="2 5" id="KW-0575">Peroxidase</keyword>
<dbReference type="Proteomes" id="UP000239297">
    <property type="component" value="Unassembled WGS sequence"/>
</dbReference>
<dbReference type="OrthoDB" id="9785502at2"/>
<gene>
    <name evidence="6" type="ORF">C4K88_14635</name>
</gene>
<protein>
    <recommendedName>
        <fullName evidence="5">Glutathione peroxidase</fullName>
    </recommendedName>
</protein>
<evidence type="ECO:0000256" key="3">
    <source>
        <dbReference type="ARBA" id="ARBA00023002"/>
    </source>
</evidence>